<protein>
    <recommendedName>
        <fullName evidence="3">Sulfatase N-terminal domain-containing protein</fullName>
    </recommendedName>
</protein>
<comment type="caution">
    <text evidence="1">The sequence shown here is derived from an EMBL/GenBank/DDBJ whole genome shotgun (WGS) entry which is preliminary data.</text>
</comment>
<evidence type="ECO:0008006" key="3">
    <source>
        <dbReference type="Google" id="ProtNLM"/>
    </source>
</evidence>
<evidence type="ECO:0000313" key="2">
    <source>
        <dbReference type="Proteomes" id="UP001232063"/>
    </source>
</evidence>
<dbReference type="SUPFAM" id="SSF53649">
    <property type="entry name" value="Alkaline phosphatase-like"/>
    <property type="match status" value="1"/>
</dbReference>
<dbReference type="EMBL" id="JASJOU010000001">
    <property type="protein sequence ID" value="MDJ1500041.1"/>
    <property type="molecule type" value="Genomic_DNA"/>
</dbReference>
<dbReference type="InterPro" id="IPR017850">
    <property type="entry name" value="Alkaline_phosphatase_core_sf"/>
</dbReference>
<accession>A0AAE3UD75</accession>
<dbReference type="Proteomes" id="UP001232063">
    <property type="component" value="Unassembled WGS sequence"/>
</dbReference>
<reference evidence="1" key="1">
    <citation type="submission" date="2023-05" db="EMBL/GenBank/DDBJ databases">
        <authorList>
            <person name="Zhang X."/>
        </authorList>
    </citation>
    <scope>NUCLEOTIDE SEQUENCE</scope>
    <source>
        <strain evidence="1">BD1B2-1</strain>
    </source>
</reference>
<sequence>MKKRVTVCIGILLTIVSSIHLFAQIKSVDRPNVIVILHDDQGTLDLNSYGAKDLKTPNLDKLAWVKEIVEQ</sequence>
<dbReference type="AlphaFoldDB" id="A0AAE3UD75"/>
<evidence type="ECO:0000313" key="1">
    <source>
        <dbReference type="EMBL" id="MDJ1500041.1"/>
    </source>
</evidence>
<keyword evidence="2" id="KW-1185">Reference proteome</keyword>
<organism evidence="1 2">
    <name type="scientific">Xanthocytophaga agilis</name>
    <dbReference type="NCBI Taxonomy" id="3048010"/>
    <lineage>
        <taxon>Bacteria</taxon>
        <taxon>Pseudomonadati</taxon>
        <taxon>Bacteroidota</taxon>
        <taxon>Cytophagia</taxon>
        <taxon>Cytophagales</taxon>
        <taxon>Rhodocytophagaceae</taxon>
        <taxon>Xanthocytophaga</taxon>
    </lineage>
</organism>
<dbReference type="Gene3D" id="3.40.720.10">
    <property type="entry name" value="Alkaline Phosphatase, subunit A"/>
    <property type="match status" value="1"/>
</dbReference>
<name>A0AAE3UD75_9BACT</name>
<proteinExistence type="predicted"/>
<gene>
    <name evidence="1" type="ORF">QNI22_05270</name>
</gene>
<dbReference type="RefSeq" id="WP_314509572.1">
    <property type="nucleotide sequence ID" value="NZ_JASJOU010000001.1"/>
</dbReference>